<reference evidence="1 2" key="1">
    <citation type="submission" date="2016-10" db="EMBL/GenBank/DDBJ databases">
        <authorList>
            <person name="de Groot N.N."/>
        </authorList>
    </citation>
    <scope>NUCLEOTIDE SEQUENCE [LARGE SCALE GENOMIC DNA]</scope>
    <source>
        <strain evidence="1 2">DSM 43067</strain>
    </source>
</reference>
<keyword evidence="2" id="KW-1185">Reference proteome</keyword>
<sequence>MTANVSRTLSSPLPELRLDIEDHRPGIGWRWRLTGTADDTPVFHDVDLTTRPTAYEGLSDPAAYLRRYGSRLMTARRSSSDADLVTGLAQWGGKEIFGRLGPLLAAYAPVVVHVTVPDGPPDPEHPAHLPLQLAHVGGVPLALQGVVFVPSPGAGPGPPDPESAGDRPRMLAVFSRPEGTSALNLRGERLALERGSRDPSGWRGTVDLRFLPYGVTAEKLGRVLDAPAGWDVIHISAHGRPGRLRLETEAGLADDIDTTTLAHLLEPVRESLKLLVMSACWSSVLAAELAERLDCAVVAMRYAVGDDFSAALTGELYGRLFGDRMTLGRAMGEAMRAVAGEPGPDPLWVAAPALFGPRAARLRFALPPSPPAQAPAVRSMRSTAVSDLPPPHEHLFGRDNLLSRAGAALTGVALSGVVLYGMPGVGKSACAVELAHFHSAEFDKIFWLTANDPDVLSRLTRISADLETSSREAVLVVVDGAEALLSPDGDWRDPRWGRLLADLTARPGGRLLITTRVRQRGPDIPLATEVVGLLPTDEAALLARAHGLDRTALPLTYGHPALLALAADRVADSDRPDRPLTSLKDGRGAAVADMASWTRAVLMSLDSTERELYYMLCDLKDDARRHSTAEAAWERLWDVLDLAGRVPPAPDFDGLLAGLRDSALVTVVTGPEPRRSRLLVHPVMAAVGREEADAHEEPHFRSAINAALLGLWSPDSGHVDNGDQVQWRLHKAHSLLELGFWSEAARYLEEVLHNDHGQQSAHLVLKAIDPVLQAASQTAVGPRIRRAVAMAANRLDPSTGRAIHETHLAEALASRDHKGVILTSGDLLPLLLDAGELARALRLTEEAIGHGLMGGLGPWQSVAARAQRLRVFERFGSGTYVQRECERLLAEVARLPEPDEDDDSGVIPGNLRESLLTMLFNTAMRRGDYAGALETNDAIVKSKAERGVSQGDLSRTWFERVAPLMRLDRLDEAAAVLDECGAVFAAVGDLDRQGDLHQMRAALEFRKGNLDMAVRQARDALRHAYASGLIEDLPIRHYNLGKYLGEWGEEPELALVHQLASGLIHETLGETDDSAIRAAGTSLHLYPSISPPASAEALRDLLDDGFGDDLARLIEEVAPGVWPPNRTLAHLVERSRDHARSRADREAVTRAADLAYWDPTIAALAASVRGDPDARAVVDRELDRSREDPAWHDLTSAFRDLLGRAQRSGRWLRRPRPRALSEAEVDDLVSGLDTTGKAVLVRAVEVLTGRRSLPPALIGAVGAGGVLRATVEGALGNTDAENEVRKWLRECIGEEPDFIPSATVLELILDGNRDPEIATRLDDVDQAIVTCVLDHITVLERWRAAPNQTG</sequence>
<evidence type="ECO:0000313" key="2">
    <source>
        <dbReference type="Proteomes" id="UP000183413"/>
    </source>
</evidence>
<proteinExistence type="predicted"/>
<dbReference type="InterPro" id="IPR011990">
    <property type="entry name" value="TPR-like_helical_dom_sf"/>
</dbReference>
<dbReference type="eggNOG" id="COG0457">
    <property type="taxonomic scope" value="Bacteria"/>
</dbReference>
<dbReference type="SUPFAM" id="SSF48452">
    <property type="entry name" value="TPR-like"/>
    <property type="match status" value="1"/>
</dbReference>
<dbReference type="eggNOG" id="COG0467">
    <property type="taxonomic scope" value="Bacteria"/>
</dbReference>
<dbReference type="STRING" id="1993.SAMN04489713_104379"/>
<name>A0A1I5F1B0_9ACTN</name>
<dbReference type="InParanoid" id="A0A1I5F1B0"/>
<organism evidence="1 2">
    <name type="scientific">Actinomadura madurae</name>
    <dbReference type="NCBI Taxonomy" id="1993"/>
    <lineage>
        <taxon>Bacteria</taxon>
        <taxon>Bacillati</taxon>
        <taxon>Actinomycetota</taxon>
        <taxon>Actinomycetes</taxon>
        <taxon>Streptosporangiales</taxon>
        <taxon>Thermomonosporaceae</taxon>
        <taxon>Actinomadura</taxon>
    </lineage>
</organism>
<dbReference type="Gene3D" id="1.25.40.10">
    <property type="entry name" value="Tetratricopeptide repeat domain"/>
    <property type="match status" value="1"/>
</dbReference>
<dbReference type="SUPFAM" id="SSF52540">
    <property type="entry name" value="P-loop containing nucleoside triphosphate hydrolases"/>
    <property type="match status" value="1"/>
</dbReference>
<dbReference type="RefSeq" id="WP_075021166.1">
    <property type="nucleotide sequence ID" value="NZ_FOVH01000004.1"/>
</dbReference>
<gene>
    <name evidence="1" type="ORF">SAMN04489713_104379</name>
</gene>
<dbReference type="Proteomes" id="UP000183413">
    <property type="component" value="Unassembled WGS sequence"/>
</dbReference>
<dbReference type="EMBL" id="FOVH01000004">
    <property type="protein sequence ID" value="SFO17473.1"/>
    <property type="molecule type" value="Genomic_DNA"/>
</dbReference>
<dbReference type="Gene3D" id="3.40.50.300">
    <property type="entry name" value="P-loop containing nucleotide triphosphate hydrolases"/>
    <property type="match status" value="1"/>
</dbReference>
<dbReference type="InterPro" id="IPR027417">
    <property type="entry name" value="P-loop_NTPase"/>
</dbReference>
<protein>
    <submittedName>
        <fullName evidence="1">CHAT domain-containing protein</fullName>
    </submittedName>
</protein>
<evidence type="ECO:0000313" key="1">
    <source>
        <dbReference type="EMBL" id="SFO17473.1"/>
    </source>
</evidence>
<dbReference type="eggNOG" id="COG4995">
    <property type="taxonomic scope" value="Bacteria"/>
</dbReference>
<accession>A0A1I5F1B0</accession>